<evidence type="ECO:0000259" key="1">
    <source>
        <dbReference type="PROSITE" id="PS51664"/>
    </source>
</evidence>
<dbReference type="STRING" id="1297742.A176_001959"/>
<evidence type="ECO:0000313" key="2">
    <source>
        <dbReference type="EMBL" id="AKQ65047.1"/>
    </source>
</evidence>
<dbReference type="Gene3D" id="3.30.1330.230">
    <property type="match status" value="1"/>
</dbReference>
<evidence type="ECO:0000313" key="3">
    <source>
        <dbReference type="Proteomes" id="UP000009026"/>
    </source>
</evidence>
<keyword evidence="3" id="KW-1185">Reference proteome</keyword>
<accession>A0A0H4XB05</accession>
<dbReference type="InterPro" id="IPR003776">
    <property type="entry name" value="YcaO-like_dom"/>
</dbReference>
<dbReference type="OrthoDB" id="109999at2"/>
<dbReference type="PANTHER" id="PTHR37809:SF1">
    <property type="entry name" value="RIBOSOMAL PROTEIN S12 METHYLTHIOTRANSFERASE ACCESSORY FACTOR YCAO"/>
    <property type="match status" value="1"/>
</dbReference>
<proteinExistence type="predicted"/>
<dbReference type="RefSeq" id="WP_002637577.1">
    <property type="nucleotide sequence ID" value="NZ_CP012109.1"/>
</dbReference>
<dbReference type="AlphaFoldDB" id="A0A0H4XB05"/>
<gene>
    <name evidence="2" type="ORF">A176_001959</name>
</gene>
<dbReference type="PANTHER" id="PTHR37809">
    <property type="entry name" value="RIBOSOMAL PROTEIN S12 METHYLTHIOTRANSFERASE ACCESSORY FACTOR YCAO"/>
    <property type="match status" value="1"/>
</dbReference>
<dbReference type="PROSITE" id="PS51664">
    <property type="entry name" value="YCAO"/>
    <property type="match status" value="1"/>
</dbReference>
<dbReference type="eggNOG" id="COG1944">
    <property type="taxonomic scope" value="Bacteria"/>
</dbReference>
<protein>
    <submittedName>
        <fullName evidence="2">TOMM biosynthesis cyclodehydratase (Protein C)</fullName>
    </submittedName>
</protein>
<organism evidence="2 3">
    <name type="scientific">Pseudomyxococcus hansupus</name>
    <dbReference type="NCBI Taxonomy" id="1297742"/>
    <lineage>
        <taxon>Bacteria</taxon>
        <taxon>Pseudomonadati</taxon>
        <taxon>Myxococcota</taxon>
        <taxon>Myxococcia</taxon>
        <taxon>Myxococcales</taxon>
        <taxon>Cystobacterineae</taxon>
        <taxon>Myxococcaceae</taxon>
        <taxon>Pseudomyxococcus</taxon>
    </lineage>
</organism>
<dbReference type="KEGG" id="mym:A176_001959"/>
<dbReference type="Gene3D" id="3.30.40.250">
    <property type="match status" value="1"/>
</dbReference>
<dbReference type="PATRIC" id="fig|1297742.4.peg.1983"/>
<dbReference type="Proteomes" id="UP000009026">
    <property type="component" value="Chromosome"/>
</dbReference>
<dbReference type="EMBL" id="CP012109">
    <property type="protein sequence ID" value="AKQ65047.1"/>
    <property type="molecule type" value="Genomic_DNA"/>
</dbReference>
<dbReference type="Gene3D" id="3.30.160.660">
    <property type="match status" value="1"/>
</dbReference>
<name>A0A0H4XB05_9BACT</name>
<feature type="domain" description="YcaO" evidence="1">
    <location>
        <begin position="285"/>
        <end position="661"/>
    </location>
</feature>
<reference evidence="2 3" key="1">
    <citation type="journal article" date="2016" name="PLoS ONE">
        <title>Complete Genome Sequence and Comparative Genomics of a Novel Myxobacterium Myxococcus hansupus.</title>
        <authorList>
            <person name="Sharma G."/>
            <person name="Narwani T."/>
            <person name="Subramanian S."/>
        </authorList>
    </citation>
    <scope>NUCLEOTIDE SEQUENCE [LARGE SCALE GENOMIC DNA]</scope>
    <source>
        <strain evidence="3">mixupus</strain>
    </source>
</reference>
<sequence>MGLQSGVVLLEMGKGVSILQTRKALMEIRGLPFARLVSLLESIGRGGKAALVRALVKAGVDPDSAAELGARFEEEEALGRGGPRLWDAQALRKTCGITGGLRLGPLRTVDIAEKGESLIQLSATRWRRAGRVGCLSCGLLWEVQSADSPAEAAAVANALPRRAVIALGAADVKALRAVMKHPCFDTEGWAEGTYGQALARRTRPRPSAGCECSSSLRAVKHIGRLEGSRMAGAALGRVGVATKESTVRGKRGAPSIVTLVWGAATLRARRRGRPVVSGHHQAQVGVGSSLEERRLTARAEAIERASSLLRVPDVLATPARALERPFLPLRQWDLYTPAQYASPGFPYAPVTQDTPLDWVMATDAKTGEQLLVPAAFTTSEQLVEPRFLCASSNGVATHTSHEAALRSALLEVVERDALQLAWYRGEGARRIDPATLDVDAAESRHFEEAGWGLHFAYLPGRAGLHVVALIAVATGEGMFPQGGTLLTAAAAGDPAVAVKRALREMRMVTEALTLQRELSIDFEALRRPPVLESTWLSDSLLDITLLYLNPAMRSAVDLLLQGPPVALPRVRVSDTAEDLVSRFHQSGLRTLVIELTLDAAAPFRTCQALVLGTQPMAFCPGLLRLGSGLLPRRLPPKNPQLPTSPLKLRRGQLNPYVLPLA</sequence>
<dbReference type="Pfam" id="PF02624">
    <property type="entry name" value="YcaO"/>
    <property type="match status" value="1"/>
</dbReference>